<name>A0AA35NSJ3_SACK1</name>
<dbReference type="Pfam" id="PF17335">
    <property type="entry name" value="IES5"/>
    <property type="match status" value="1"/>
</dbReference>
<dbReference type="Proteomes" id="UP001162087">
    <property type="component" value="Chromosome 5"/>
</dbReference>
<protein>
    <submittedName>
        <fullName evidence="1">Uncharacterized protein</fullName>
    </submittedName>
</protein>
<dbReference type="RefSeq" id="XP_056087316.1">
    <property type="nucleotide sequence ID" value="XM_056227501.1"/>
</dbReference>
<dbReference type="InterPro" id="IPR020366">
    <property type="entry name" value="Ies5"/>
</dbReference>
<keyword evidence="2" id="KW-1185">Reference proteome</keyword>
<evidence type="ECO:0000313" key="1">
    <source>
        <dbReference type="EMBL" id="CAI4060380.1"/>
    </source>
</evidence>
<dbReference type="AlphaFoldDB" id="A0AA35NSJ3"/>
<dbReference type="GeneID" id="80923616"/>
<accession>A0AA35NSJ3</accession>
<proteinExistence type="predicted"/>
<gene>
    <name evidence="1" type="primary">SKDI05G1720</name>
    <name evidence="1" type="ORF">SKDI_05G1720</name>
</gene>
<dbReference type="GO" id="GO:0031011">
    <property type="term" value="C:Ino80 complex"/>
    <property type="evidence" value="ECO:0007669"/>
    <property type="project" value="InterPro"/>
</dbReference>
<dbReference type="EMBL" id="OX365900">
    <property type="protein sequence ID" value="CAI4060380.1"/>
    <property type="molecule type" value="Genomic_DNA"/>
</dbReference>
<sequence>MPSKDPESHIDKDIRKISSRNDELVKQDATLKREYTTLLRKVSSVITVLNSVDADVAGTASSNTEAPCLISEATVEKVPELRWYNEQISLTTSKLENKEDIEIPEELVDAYTLYKETPLLYNDTHLP</sequence>
<organism evidence="1 2">
    <name type="scientific">Saccharomyces kudriavzevii (strain ATCC MYA-4449 / AS 2.2408 / CBS 8840 / NBRC 1802 / NCYC 2889)</name>
    <name type="common">Yeast</name>
    <dbReference type="NCBI Taxonomy" id="226230"/>
    <lineage>
        <taxon>Eukaryota</taxon>
        <taxon>Fungi</taxon>
        <taxon>Dikarya</taxon>
        <taxon>Ascomycota</taxon>
        <taxon>Saccharomycotina</taxon>
        <taxon>Saccharomycetes</taxon>
        <taxon>Saccharomycetales</taxon>
        <taxon>Saccharomycetaceae</taxon>
        <taxon>Saccharomyces</taxon>
    </lineage>
</organism>
<reference evidence="1" key="1">
    <citation type="submission" date="2022-10" db="EMBL/GenBank/DDBJ databases">
        <authorList>
            <person name="Byrne P K."/>
        </authorList>
    </citation>
    <scope>NUCLEOTIDE SEQUENCE</scope>
    <source>
        <strain evidence="1">IFO1802</strain>
    </source>
</reference>
<evidence type="ECO:0000313" key="2">
    <source>
        <dbReference type="Proteomes" id="UP001162087"/>
    </source>
</evidence>